<evidence type="ECO:0000256" key="1">
    <source>
        <dbReference type="ARBA" id="ARBA00004123"/>
    </source>
</evidence>
<dbReference type="PANTHER" id="PTHR15840">
    <property type="entry name" value="CGI-121 FAMILY MEMBER"/>
    <property type="match status" value="1"/>
</dbReference>
<dbReference type="GO" id="GO:0000408">
    <property type="term" value="C:EKC/KEOPS complex"/>
    <property type="evidence" value="ECO:0007669"/>
    <property type="project" value="TreeGrafter"/>
</dbReference>
<evidence type="ECO:0000256" key="4">
    <source>
        <dbReference type="ARBA" id="ARBA00023242"/>
    </source>
</evidence>
<dbReference type="PANTHER" id="PTHR15840:SF10">
    <property type="entry name" value="EKC_KEOPS COMPLEX SUBUNIT TPRKB"/>
    <property type="match status" value="1"/>
</dbReference>
<evidence type="ECO:0000256" key="3">
    <source>
        <dbReference type="ARBA" id="ARBA00022694"/>
    </source>
</evidence>
<dbReference type="GO" id="GO:0005829">
    <property type="term" value="C:cytosol"/>
    <property type="evidence" value="ECO:0007669"/>
    <property type="project" value="TreeGrafter"/>
</dbReference>
<dbReference type="NCBIfam" id="NF011465">
    <property type="entry name" value="PRK14886.1-1"/>
    <property type="match status" value="1"/>
</dbReference>
<dbReference type="Proteomes" id="UP001162156">
    <property type="component" value="Unassembled WGS sequence"/>
</dbReference>
<dbReference type="GO" id="GO:0002949">
    <property type="term" value="P:tRNA threonylcarbamoyladenosine modification"/>
    <property type="evidence" value="ECO:0007669"/>
    <property type="project" value="TreeGrafter"/>
</dbReference>
<evidence type="ECO:0000313" key="6">
    <source>
        <dbReference type="EMBL" id="KAJ8928342.1"/>
    </source>
</evidence>
<dbReference type="Gene3D" id="3.30.2380.10">
    <property type="entry name" value="CGI121/TPRKB"/>
    <property type="match status" value="1"/>
</dbReference>
<keyword evidence="7" id="KW-1185">Reference proteome</keyword>
<name>A0AAV8WPW8_9CUCU</name>
<comment type="caution">
    <text evidence="6">The sequence shown here is derived from an EMBL/GenBank/DDBJ whole genome shotgun (WGS) entry which is preliminary data.</text>
</comment>
<dbReference type="Pfam" id="PF08617">
    <property type="entry name" value="CGI-121"/>
    <property type="match status" value="1"/>
</dbReference>
<keyword evidence="3" id="KW-0819">tRNA processing</keyword>
<dbReference type="GO" id="GO:0005634">
    <property type="term" value="C:nucleus"/>
    <property type="evidence" value="ECO:0007669"/>
    <property type="project" value="UniProtKB-SubCell"/>
</dbReference>
<reference evidence="6" key="1">
    <citation type="journal article" date="2023" name="Insect Mol. Biol.">
        <title>Genome sequencing provides insights into the evolution of gene families encoding plant cell wall-degrading enzymes in longhorned beetles.</title>
        <authorList>
            <person name="Shin N.R."/>
            <person name="Okamura Y."/>
            <person name="Kirsch R."/>
            <person name="Pauchet Y."/>
        </authorList>
    </citation>
    <scope>NUCLEOTIDE SEQUENCE</scope>
    <source>
        <strain evidence="6">RBIC_L_NR</strain>
    </source>
</reference>
<protein>
    <submittedName>
        <fullName evidence="6">Uncharacterized protein</fullName>
    </submittedName>
</protein>
<dbReference type="EMBL" id="JANEYF010005386">
    <property type="protein sequence ID" value="KAJ8928342.1"/>
    <property type="molecule type" value="Genomic_DNA"/>
</dbReference>
<accession>A0AAV8WPW8</accession>
<organism evidence="6 7">
    <name type="scientific">Rhamnusium bicolor</name>
    <dbReference type="NCBI Taxonomy" id="1586634"/>
    <lineage>
        <taxon>Eukaryota</taxon>
        <taxon>Metazoa</taxon>
        <taxon>Ecdysozoa</taxon>
        <taxon>Arthropoda</taxon>
        <taxon>Hexapoda</taxon>
        <taxon>Insecta</taxon>
        <taxon>Pterygota</taxon>
        <taxon>Neoptera</taxon>
        <taxon>Endopterygota</taxon>
        <taxon>Coleoptera</taxon>
        <taxon>Polyphaga</taxon>
        <taxon>Cucujiformia</taxon>
        <taxon>Chrysomeloidea</taxon>
        <taxon>Cerambycidae</taxon>
        <taxon>Lepturinae</taxon>
        <taxon>Rhagiini</taxon>
        <taxon>Rhamnusium</taxon>
    </lineage>
</organism>
<dbReference type="InterPro" id="IPR036504">
    <property type="entry name" value="CGI121/TPRKB_sf"/>
</dbReference>
<dbReference type="InterPro" id="IPR013926">
    <property type="entry name" value="CGI121/TPRKB"/>
</dbReference>
<dbReference type="SUPFAM" id="SSF143870">
    <property type="entry name" value="PF0523-like"/>
    <property type="match status" value="1"/>
</dbReference>
<gene>
    <name evidence="6" type="ORF">NQ314_019072</name>
</gene>
<evidence type="ECO:0000313" key="7">
    <source>
        <dbReference type="Proteomes" id="UP001162156"/>
    </source>
</evidence>
<sequence length="169" mass="19274">MDLDPITKSQIQMKLFQNVENVKDLRKKLMNGQLKCCIIKPALIFDPFQIVIAANKALTAEKLTTKSIFTEVLFNLSLSKNITKSLQTFGIDDKDKHLLIVTFSREGEKNNDDVYKEIVGEELNLSDLTNFSDLNAIKKTYKISEKEHEEIPLIDSIVSRIATKDFLSH</sequence>
<keyword evidence="4 5" id="KW-0539">Nucleus</keyword>
<dbReference type="AlphaFoldDB" id="A0AAV8WPW8"/>
<evidence type="ECO:0000256" key="2">
    <source>
        <dbReference type="ARBA" id="ARBA00005546"/>
    </source>
</evidence>
<evidence type="ECO:0000256" key="5">
    <source>
        <dbReference type="RuleBase" id="RU004398"/>
    </source>
</evidence>
<comment type="subcellular location">
    <subcellularLocation>
        <location evidence="1">Nucleus</location>
    </subcellularLocation>
</comment>
<proteinExistence type="inferred from homology"/>
<comment type="similarity">
    <text evidence="2 5">Belongs to the CGI121/TPRKB family.</text>
</comment>